<dbReference type="Gene3D" id="3.10.280.10">
    <property type="entry name" value="Mitochondrial glycoprotein"/>
    <property type="match status" value="1"/>
</dbReference>
<comment type="caution">
    <text evidence="1">The sequence shown here is derived from an EMBL/GenBank/DDBJ whole genome shotgun (WGS) entry which is preliminary data.</text>
</comment>
<protein>
    <submittedName>
        <fullName evidence="1">Regulatory protein suaprga1</fullName>
    </submittedName>
</protein>
<dbReference type="RefSeq" id="XP_017994111.1">
    <property type="nucleotide sequence ID" value="XM_018138096.1"/>
</dbReference>
<accession>A0A0N0RSR8</accession>
<dbReference type="InterPro" id="IPR003428">
    <property type="entry name" value="MAM33"/>
</dbReference>
<dbReference type="STRING" id="77020.A0A0N0RSR8"/>
<reference evidence="1 2" key="1">
    <citation type="submission" date="2015-07" db="EMBL/GenBank/DDBJ databases">
        <title>Draft Genome Sequence of Malassezia furfur CBS1878 and Malassezia pachydermatis CBS1879.</title>
        <authorList>
            <person name="Triana S."/>
            <person name="Ohm R."/>
            <person name="Gonzalez A."/>
            <person name="DeCock H."/>
            <person name="Restrepo S."/>
            <person name="Celis A."/>
        </authorList>
    </citation>
    <scope>NUCLEOTIDE SEQUENCE [LARGE SCALE GENOMIC DNA]</scope>
    <source>
        <strain evidence="1 2">CBS 1879</strain>
    </source>
</reference>
<organism evidence="1 2">
    <name type="scientific">Malassezia pachydermatis</name>
    <dbReference type="NCBI Taxonomy" id="77020"/>
    <lineage>
        <taxon>Eukaryota</taxon>
        <taxon>Fungi</taxon>
        <taxon>Dikarya</taxon>
        <taxon>Basidiomycota</taxon>
        <taxon>Ustilaginomycotina</taxon>
        <taxon>Malasseziomycetes</taxon>
        <taxon>Malasseziales</taxon>
        <taxon>Malasseziaceae</taxon>
        <taxon>Malassezia</taxon>
    </lineage>
</organism>
<dbReference type="InterPro" id="IPR036561">
    <property type="entry name" value="MAM33_sf"/>
</dbReference>
<dbReference type="GeneID" id="28729972"/>
<evidence type="ECO:0000313" key="2">
    <source>
        <dbReference type="Proteomes" id="UP000037751"/>
    </source>
</evidence>
<dbReference type="PANTHER" id="PTHR10826">
    <property type="entry name" value="COMPLEMENT COMPONENT 1"/>
    <property type="match status" value="1"/>
</dbReference>
<gene>
    <name evidence="1" type="ORF">Malapachy_3631</name>
</gene>
<dbReference type="GO" id="GO:0005759">
    <property type="term" value="C:mitochondrial matrix"/>
    <property type="evidence" value="ECO:0007669"/>
    <property type="project" value="InterPro"/>
</dbReference>
<keyword evidence="2" id="KW-1185">Reference proteome</keyword>
<evidence type="ECO:0000313" key="1">
    <source>
        <dbReference type="EMBL" id="KOS16479.1"/>
    </source>
</evidence>
<sequence>MSTASLRVATRMNALLRVPVSVRAAVRMPQAMIMRVPQMPRTFASSVRRFGQGETDADLVASLQQEITYEMESAESAGGMDVEPEWLAQFRSEGVWHIEDKVGSDEIALTRSFGNETIRVLFSIGEIDTTEPSDDLEADEADQLGANGEEEFEGSFPVRCAINITKAGRGSLNIDAQAQDGQFMIENVTFYRDDKLATALTAEADWARRGLYIGPQFETLDENLQAQFESYLAERGISTNLALFIPNYAEYKEQREYCGWLEGVKSFIEV</sequence>
<dbReference type="EMBL" id="LGAV01000001">
    <property type="protein sequence ID" value="KOS16479.1"/>
    <property type="molecule type" value="Genomic_DNA"/>
</dbReference>
<proteinExistence type="predicted"/>
<dbReference type="SUPFAM" id="SSF54529">
    <property type="entry name" value="Mitochondrial glycoprotein MAM33-like"/>
    <property type="match status" value="1"/>
</dbReference>
<dbReference type="AlphaFoldDB" id="A0A0N0RSR8"/>
<name>A0A0N0RSR8_9BASI</name>
<dbReference type="Proteomes" id="UP000037751">
    <property type="component" value="Unassembled WGS sequence"/>
</dbReference>
<dbReference type="GO" id="GO:0042256">
    <property type="term" value="P:cytosolic ribosome assembly"/>
    <property type="evidence" value="ECO:0007669"/>
    <property type="project" value="TreeGrafter"/>
</dbReference>
<dbReference type="VEuPathDB" id="FungiDB:Malapachy_3631"/>
<dbReference type="Pfam" id="PF02330">
    <property type="entry name" value="MAM33"/>
    <property type="match status" value="1"/>
</dbReference>
<dbReference type="OrthoDB" id="278212at2759"/>
<dbReference type="PANTHER" id="PTHR10826:SF1">
    <property type="entry name" value="COMPLEMENT COMPONENT 1 Q SUBCOMPONENT-BINDING PROTEIN, MITOCHONDRIAL"/>
    <property type="match status" value="1"/>
</dbReference>